<dbReference type="PROSITE" id="PS50042">
    <property type="entry name" value="CNMP_BINDING_3"/>
    <property type="match status" value="2"/>
</dbReference>
<name>A0A820D124_9BILA</name>
<keyword evidence="4" id="KW-1185">Reference proteome</keyword>
<feature type="domain" description="Cyclic nucleotide-binding" evidence="2">
    <location>
        <begin position="208"/>
        <end position="281"/>
    </location>
</feature>
<proteinExistence type="predicted"/>
<evidence type="ECO:0000256" key="1">
    <source>
        <dbReference type="SAM" id="MobiDB-lite"/>
    </source>
</evidence>
<feature type="domain" description="Cyclic nucleotide-binding" evidence="2">
    <location>
        <begin position="302"/>
        <end position="405"/>
    </location>
</feature>
<feature type="region of interest" description="Disordered" evidence="1">
    <location>
        <begin position="475"/>
        <end position="497"/>
    </location>
</feature>
<feature type="compositionally biased region" description="Basic and acidic residues" evidence="1">
    <location>
        <begin position="487"/>
        <end position="497"/>
    </location>
</feature>
<accession>A0A820D124</accession>
<evidence type="ECO:0000259" key="2">
    <source>
        <dbReference type="PROSITE" id="PS50042"/>
    </source>
</evidence>
<reference evidence="3" key="1">
    <citation type="submission" date="2021-02" db="EMBL/GenBank/DDBJ databases">
        <authorList>
            <person name="Nowell W R."/>
        </authorList>
    </citation>
    <scope>NUCLEOTIDE SEQUENCE</scope>
</reference>
<dbReference type="PANTHER" id="PTHR23011">
    <property type="entry name" value="CYCLIC NUCLEOTIDE-BINDING DOMAIN CONTAINING PROTEIN"/>
    <property type="match status" value="1"/>
</dbReference>
<dbReference type="InterPro" id="IPR000595">
    <property type="entry name" value="cNMP-bd_dom"/>
</dbReference>
<dbReference type="PANTHER" id="PTHR23011:SF32">
    <property type="entry name" value="CYCLIC NUCLEOTIDE-BINDING DOMAIN-CONTAINING PROTEIN 1"/>
    <property type="match status" value="1"/>
</dbReference>
<dbReference type="CDD" id="cd00038">
    <property type="entry name" value="CAP_ED"/>
    <property type="match status" value="1"/>
</dbReference>
<feature type="compositionally biased region" description="Low complexity" evidence="1">
    <location>
        <begin position="113"/>
        <end position="129"/>
    </location>
</feature>
<organism evidence="3 4">
    <name type="scientific">Rotaria socialis</name>
    <dbReference type="NCBI Taxonomy" id="392032"/>
    <lineage>
        <taxon>Eukaryota</taxon>
        <taxon>Metazoa</taxon>
        <taxon>Spiralia</taxon>
        <taxon>Gnathifera</taxon>
        <taxon>Rotifera</taxon>
        <taxon>Eurotatoria</taxon>
        <taxon>Bdelloidea</taxon>
        <taxon>Philodinida</taxon>
        <taxon>Philodinidae</taxon>
        <taxon>Rotaria</taxon>
    </lineage>
</organism>
<feature type="region of interest" description="Disordered" evidence="1">
    <location>
        <begin position="111"/>
        <end position="135"/>
    </location>
</feature>
<comment type="caution">
    <text evidence="3">The sequence shown here is derived from an EMBL/GenBank/DDBJ whole genome shotgun (WGS) entry which is preliminary data.</text>
</comment>
<dbReference type="EMBL" id="CAJOBP010000811">
    <property type="protein sequence ID" value="CAF4223454.1"/>
    <property type="molecule type" value="Genomic_DNA"/>
</dbReference>
<evidence type="ECO:0000313" key="4">
    <source>
        <dbReference type="Proteomes" id="UP000663873"/>
    </source>
</evidence>
<dbReference type="Gene3D" id="2.60.120.10">
    <property type="entry name" value="Jelly Rolls"/>
    <property type="match status" value="2"/>
</dbReference>
<dbReference type="InterPro" id="IPR018490">
    <property type="entry name" value="cNMP-bd_dom_sf"/>
</dbReference>
<evidence type="ECO:0000313" key="3">
    <source>
        <dbReference type="EMBL" id="CAF4223454.1"/>
    </source>
</evidence>
<dbReference type="SUPFAM" id="SSF51206">
    <property type="entry name" value="cAMP-binding domain-like"/>
    <property type="match status" value="1"/>
</dbReference>
<gene>
    <name evidence="3" type="ORF">UJA718_LOCUS7880</name>
</gene>
<dbReference type="InterPro" id="IPR014710">
    <property type="entry name" value="RmlC-like_jellyroll"/>
</dbReference>
<sequence length="497" mass="57179">MLVASPVVSSSASSRESKTNELFPKCLRTRQVTYPFSNLASSKSALDYHELRRLQEMSSESDDREETHNMFMRQYVSVLKPEPKKCWTPRITGHSVLFRIKITRTAISDVQPSSMEMQSSSVSSSQLSTRRSRKENTPFQRDILILRRLLRKLHIQRTNAEHEQIFQIMTQFPQFMAIDQRPKLLRQAIEIAHFEICDDIRQPVLPSNGFFLILKGGVSPPPVTSEFPSLVHQIPMGTLTVGKCFGSLKPSPEGQLKSPWYVTAEENCEFLKIDKDEFATIKTKFEQTEYQEKYSLIRSCGEYKMWTKQPTDEVVRVIEWIEYPQNTILASEGFRCPFIAYVKTGECHILRKVDVLKTAHNGIKSRQLRQVVMGKINSPDSFGEISVLLQEAMTCTVVTATHCVLGIVRPGKTLELPEVTRKLLLHTAQRTFAHLSQDDIRREYINQETRKEWTDFKKDILDDIIFKKNIRAGQGKWQHSTPIPTPADDRQTKSSMH</sequence>
<protein>
    <recommendedName>
        <fullName evidence="2">Cyclic nucleotide-binding domain-containing protein</fullName>
    </recommendedName>
</protein>
<dbReference type="Proteomes" id="UP000663873">
    <property type="component" value="Unassembled WGS sequence"/>
</dbReference>
<dbReference type="AlphaFoldDB" id="A0A820D124"/>